<dbReference type="RefSeq" id="WP_188551409.1">
    <property type="nucleotide sequence ID" value="NZ_BMFY01000013.1"/>
</dbReference>
<evidence type="ECO:0000256" key="1">
    <source>
        <dbReference type="ARBA" id="ARBA00003518"/>
    </source>
</evidence>
<sequence length="372" mass="39855">MSLSQLSAAGVSVWLDDLSRERIESGNLQELIDTREVVGITTNPTIFAQALRNGAAYETQVRELAAAGTGAVSERDVDEAVFAITTRDVAAAAEVFAPLYESTQGKDGRVSIEVDPRLAHDTEGTVAAAKRLWETIGKPNVMIKIPATEAGLPAITEVIAAGISVNVTLVFSLQRYRAVVEAYLAGLERAQEAGIDLSAIRSVASIFVSRVDTEVDKRLEALGTEQALQLRGKAGIANSVLAYQIYQELFSSARWDVLQLAGAHPQRPLWASTGVKNPDYPDTMYVTGLVAPNTVNTMPEATLEAFADHGTVEGDVVSGRGDEADAVLDALAAQGIDYAEVAEVLEREGLEKFDASWAELLQTVRGQLEQAR</sequence>
<evidence type="ECO:0000256" key="10">
    <source>
        <dbReference type="ARBA" id="ARBA00048810"/>
    </source>
</evidence>
<evidence type="ECO:0000256" key="3">
    <source>
        <dbReference type="ARBA" id="ARBA00004857"/>
    </source>
</evidence>
<dbReference type="HAMAP" id="MF_00493">
    <property type="entry name" value="Transaldolase_2"/>
    <property type="match status" value="1"/>
</dbReference>
<organism evidence="12 13">
    <name type="scientific">Sediminivirga luteola</name>
    <dbReference type="NCBI Taxonomy" id="1774748"/>
    <lineage>
        <taxon>Bacteria</taxon>
        <taxon>Bacillati</taxon>
        <taxon>Actinomycetota</taxon>
        <taxon>Actinomycetes</taxon>
        <taxon>Micrococcales</taxon>
        <taxon>Brevibacteriaceae</taxon>
        <taxon>Sediminivirga</taxon>
    </lineage>
</organism>
<evidence type="ECO:0000256" key="2">
    <source>
        <dbReference type="ARBA" id="ARBA00004496"/>
    </source>
</evidence>
<dbReference type="EC" id="2.2.1.2" evidence="5 11"/>
<comment type="similarity">
    <text evidence="4 11">Belongs to the transaldolase family. Type 2 subfamily.</text>
</comment>
<dbReference type="InterPro" id="IPR004732">
    <property type="entry name" value="Transaldolase_2"/>
</dbReference>
<dbReference type="PROSITE" id="PS01054">
    <property type="entry name" value="TRANSALDOLASE_1"/>
    <property type="match status" value="1"/>
</dbReference>
<name>A0A8J2TZY8_9MICO</name>
<evidence type="ECO:0000256" key="5">
    <source>
        <dbReference type="ARBA" id="ARBA00013151"/>
    </source>
</evidence>
<protein>
    <recommendedName>
        <fullName evidence="5 11">Transaldolase</fullName>
        <ecNumber evidence="5 11">2.2.1.2</ecNumber>
    </recommendedName>
</protein>
<evidence type="ECO:0000313" key="12">
    <source>
        <dbReference type="EMBL" id="GGA22443.1"/>
    </source>
</evidence>
<evidence type="ECO:0000256" key="4">
    <source>
        <dbReference type="ARBA" id="ARBA00008426"/>
    </source>
</evidence>
<dbReference type="GO" id="GO:0004801">
    <property type="term" value="F:transaldolase activity"/>
    <property type="evidence" value="ECO:0007669"/>
    <property type="project" value="UniProtKB-UniRule"/>
</dbReference>
<keyword evidence="7 11" id="KW-0808">Transferase</keyword>
<dbReference type="GO" id="GO:0006098">
    <property type="term" value="P:pentose-phosphate shunt"/>
    <property type="evidence" value="ECO:0007669"/>
    <property type="project" value="UniProtKB-UniRule"/>
</dbReference>
<evidence type="ECO:0000256" key="9">
    <source>
        <dbReference type="ARBA" id="ARBA00023270"/>
    </source>
</evidence>
<dbReference type="SUPFAM" id="SSF51569">
    <property type="entry name" value="Aldolase"/>
    <property type="match status" value="1"/>
</dbReference>
<comment type="catalytic activity">
    <reaction evidence="10 11">
        <text>D-sedoheptulose 7-phosphate + D-glyceraldehyde 3-phosphate = D-erythrose 4-phosphate + beta-D-fructose 6-phosphate</text>
        <dbReference type="Rhea" id="RHEA:17053"/>
        <dbReference type="ChEBI" id="CHEBI:16897"/>
        <dbReference type="ChEBI" id="CHEBI:57483"/>
        <dbReference type="ChEBI" id="CHEBI:57634"/>
        <dbReference type="ChEBI" id="CHEBI:59776"/>
        <dbReference type="EC" id="2.2.1.2"/>
    </reaction>
</comment>
<dbReference type="InterPro" id="IPR001585">
    <property type="entry name" value="TAL/FSA"/>
</dbReference>
<keyword evidence="6 11" id="KW-0963">Cytoplasm</keyword>
<dbReference type="InterPro" id="IPR018225">
    <property type="entry name" value="Transaldolase_AS"/>
</dbReference>
<evidence type="ECO:0000256" key="8">
    <source>
        <dbReference type="ARBA" id="ARBA00023126"/>
    </source>
</evidence>
<comment type="subcellular location">
    <subcellularLocation>
        <location evidence="2 11">Cytoplasm</location>
    </subcellularLocation>
</comment>
<dbReference type="Pfam" id="PF00923">
    <property type="entry name" value="TAL_FSA"/>
    <property type="match status" value="1"/>
</dbReference>
<proteinExistence type="inferred from homology"/>
<reference evidence="12" key="2">
    <citation type="submission" date="2020-09" db="EMBL/GenBank/DDBJ databases">
        <authorList>
            <person name="Sun Q."/>
            <person name="Zhou Y."/>
        </authorList>
    </citation>
    <scope>NUCLEOTIDE SEQUENCE</scope>
    <source>
        <strain evidence="12">CGMCC 1.12785</strain>
    </source>
</reference>
<dbReference type="PANTHER" id="PTHR10683">
    <property type="entry name" value="TRANSALDOLASE"/>
    <property type="match status" value="1"/>
</dbReference>
<comment type="caution">
    <text evidence="12">The sequence shown here is derived from an EMBL/GenBank/DDBJ whole genome shotgun (WGS) entry which is preliminary data.</text>
</comment>
<keyword evidence="8 11" id="KW-0570">Pentose shunt</keyword>
<evidence type="ECO:0000313" key="13">
    <source>
        <dbReference type="Proteomes" id="UP000616114"/>
    </source>
</evidence>
<dbReference type="Proteomes" id="UP000616114">
    <property type="component" value="Unassembled WGS sequence"/>
</dbReference>
<dbReference type="UniPathway" id="UPA00115">
    <property type="reaction ID" value="UER00414"/>
</dbReference>
<dbReference type="GO" id="GO:0005737">
    <property type="term" value="C:cytoplasm"/>
    <property type="evidence" value="ECO:0007669"/>
    <property type="project" value="UniProtKB-SubCell"/>
</dbReference>
<dbReference type="InterPro" id="IPR013785">
    <property type="entry name" value="Aldolase_TIM"/>
</dbReference>
<dbReference type="AlphaFoldDB" id="A0A8J2TZY8"/>
<dbReference type="NCBIfam" id="NF002881">
    <property type="entry name" value="PRK03343.1"/>
    <property type="match status" value="1"/>
</dbReference>
<comment type="function">
    <text evidence="1 11">Transaldolase is important for the balance of metabolites in the pentose-phosphate pathway.</text>
</comment>
<dbReference type="GO" id="GO:0005975">
    <property type="term" value="P:carbohydrate metabolic process"/>
    <property type="evidence" value="ECO:0007669"/>
    <property type="project" value="InterPro"/>
</dbReference>
<evidence type="ECO:0000256" key="11">
    <source>
        <dbReference type="HAMAP-Rule" id="MF_00493"/>
    </source>
</evidence>
<dbReference type="PANTHER" id="PTHR10683:SF31">
    <property type="entry name" value="TRANSALDOLASE"/>
    <property type="match status" value="1"/>
</dbReference>
<dbReference type="NCBIfam" id="TIGR00876">
    <property type="entry name" value="tal_mycobact"/>
    <property type="match status" value="1"/>
</dbReference>
<keyword evidence="13" id="KW-1185">Reference proteome</keyword>
<accession>A0A8J2TZY8</accession>
<feature type="active site" description="Schiff-base intermediate with substrate" evidence="11">
    <location>
        <position position="144"/>
    </location>
</feature>
<gene>
    <name evidence="11 12" type="primary">tal</name>
    <name evidence="12" type="ORF">GCM10011333_26780</name>
</gene>
<dbReference type="Gene3D" id="3.20.20.70">
    <property type="entry name" value="Aldolase class I"/>
    <property type="match status" value="1"/>
</dbReference>
<comment type="pathway">
    <text evidence="3 11">Carbohydrate degradation; pentose phosphate pathway; D-glyceraldehyde 3-phosphate and beta-D-fructose 6-phosphate from D-ribose 5-phosphate and D-xylulose 5-phosphate (non-oxidative stage): step 2/3.</text>
</comment>
<dbReference type="PROSITE" id="PS00958">
    <property type="entry name" value="TRANSALDOLASE_2"/>
    <property type="match status" value="1"/>
</dbReference>
<dbReference type="CDD" id="cd00955">
    <property type="entry name" value="Transaldolase_like"/>
    <property type="match status" value="1"/>
</dbReference>
<dbReference type="PIRSF" id="PIRSF036915">
    <property type="entry name" value="Trnald_Bac_Plnt"/>
    <property type="match status" value="1"/>
</dbReference>
<dbReference type="EMBL" id="BMFY01000013">
    <property type="protein sequence ID" value="GGA22443.1"/>
    <property type="molecule type" value="Genomic_DNA"/>
</dbReference>
<evidence type="ECO:0000256" key="6">
    <source>
        <dbReference type="ARBA" id="ARBA00022490"/>
    </source>
</evidence>
<keyword evidence="9 11" id="KW-0704">Schiff base</keyword>
<evidence type="ECO:0000256" key="7">
    <source>
        <dbReference type="ARBA" id="ARBA00022679"/>
    </source>
</evidence>
<reference evidence="12" key="1">
    <citation type="journal article" date="2014" name="Int. J. Syst. Evol. Microbiol.">
        <title>Complete genome sequence of Corynebacterium casei LMG S-19264T (=DSM 44701T), isolated from a smear-ripened cheese.</title>
        <authorList>
            <consortium name="US DOE Joint Genome Institute (JGI-PGF)"/>
            <person name="Walter F."/>
            <person name="Albersmeier A."/>
            <person name="Kalinowski J."/>
            <person name="Ruckert C."/>
        </authorList>
    </citation>
    <scope>NUCLEOTIDE SEQUENCE</scope>
    <source>
        <strain evidence="12">CGMCC 1.12785</strain>
    </source>
</reference>